<dbReference type="AlphaFoldDB" id="A0A815G1F8"/>
<dbReference type="Proteomes" id="UP000663829">
    <property type="component" value="Unassembled WGS sequence"/>
</dbReference>
<gene>
    <name evidence="1" type="ORF">GPM918_LOCUS30036</name>
    <name evidence="2" type="ORF">SRO942_LOCUS30640</name>
</gene>
<comment type="caution">
    <text evidence="1">The sequence shown here is derived from an EMBL/GenBank/DDBJ whole genome shotgun (WGS) entry which is preliminary data.</text>
</comment>
<proteinExistence type="predicted"/>
<name>A0A815G1F8_9BILA</name>
<dbReference type="EMBL" id="CAJOBC010054242">
    <property type="protein sequence ID" value="CAF4187745.1"/>
    <property type="molecule type" value="Genomic_DNA"/>
</dbReference>
<evidence type="ECO:0000313" key="3">
    <source>
        <dbReference type="Proteomes" id="UP000663829"/>
    </source>
</evidence>
<evidence type="ECO:0000313" key="1">
    <source>
        <dbReference type="EMBL" id="CAF1332726.1"/>
    </source>
</evidence>
<dbReference type="EMBL" id="CAJNOQ010013997">
    <property type="protein sequence ID" value="CAF1332726.1"/>
    <property type="molecule type" value="Genomic_DNA"/>
</dbReference>
<evidence type="ECO:0000313" key="2">
    <source>
        <dbReference type="EMBL" id="CAF4187745.1"/>
    </source>
</evidence>
<sequence>MLPSISTATHQRGPLSSRIHILSPPQNFITRTSAQNVPQLNVGNSHPHHFDVGGSQSEELYGACPVSDTVNTPFVQSICIYSSPENLPWAPSWAVVPTEMSLIKNNYRPMLPLPWIHLFVVDEENVSDVALSTGVDERESEVELQTEVRV</sequence>
<dbReference type="Proteomes" id="UP000681722">
    <property type="component" value="Unassembled WGS sequence"/>
</dbReference>
<reference evidence="1" key="1">
    <citation type="submission" date="2021-02" db="EMBL/GenBank/DDBJ databases">
        <authorList>
            <person name="Nowell W R."/>
        </authorList>
    </citation>
    <scope>NUCLEOTIDE SEQUENCE</scope>
</reference>
<protein>
    <submittedName>
        <fullName evidence="1">Uncharacterized protein</fullName>
    </submittedName>
</protein>
<organism evidence="1 3">
    <name type="scientific">Didymodactylos carnosus</name>
    <dbReference type="NCBI Taxonomy" id="1234261"/>
    <lineage>
        <taxon>Eukaryota</taxon>
        <taxon>Metazoa</taxon>
        <taxon>Spiralia</taxon>
        <taxon>Gnathifera</taxon>
        <taxon>Rotifera</taxon>
        <taxon>Eurotatoria</taxon>
        <taxon>Bdelloidea</taxon>
        <taxon>Philodinida</taxon>
        <taxon>Philodinidae</taxon>
        <taxon>Didymodactylos</taxon>
    </lineage>
</organism>
<keyword evidence="3" id="KW-1185">Reference proteome</keyword>
<accession>A0A815G1F8</accession>